<keyword evidence="2 9" id="KW-0808">Transferase</keyword>
<keyword evidence="7" id="KW-0460">Magnesium</keyword>
<evidence type="ECO:0000256" key="7">
    <source>
        <dbReference type="ARBA" id="ARBA00022842"/>
    </source>
</evidence>
<dbReference type="CDD" id="cd05398">
    <property type="entry name" value="NT_ClassII-CCAase"/>
    <property type="match status" value="1"/>
</dbReference>
<evidence type="ECO:0000259" key="10">
    <source>
        <dbReference type="Pfam" id="PF01743"/>
    </source>
</evidence>
<evidence type="ECO:0000256" key="1">
    <source>
        <dbReference type="ARBA" id="ARBA00001946"/>
    </source>
</evidence>
<dbReference type="GO" id="GO:0046872">
    <property type="term" value="F:metal ion binding"/>
    <property type="evidence" value="ECO:0007669"/>
    <property type="project" value="UniProtKB-KW"/>
</dbReference>
<proteinExistence type="inferred from homology"/>
<sequence>MYLDKNIRLILNILQKNGQGYIVGGYVRDVLLGLEPKDCDFVTDIEYEKLLNIFSEYSPKEIGKHFGIIQIKIDGAHYEIAKMRQDKGIPKDRKEQEIEFTENIYEDLKRRDFTINAIAFDGEKFYYGDSDSQKDIENKTLRFVGECKKRIEEDPLRILRYFRFLATKDLKYLDEDVEEISKYRELLQNLSVERIREEFDKIITGKNAYNILRILSDKKILEIIIPEWKDCRGFNQRNIHHIYTVDEHILQALKETDMDLITRLAIFFHDIGKPKCFSLGEDGKGHFYNHELISAEIAKEIMERLRYDKNSIEKVYRIIQYHLVYGIDNEEKFIKKMMNRLEKEDMLRYFQVLKADRKTHRPPYNFEQIERLEKIYQDIVKKQLPISIKDLNISGKELLENGFKQGKNIGEVLKYLLNQVLEYPECNTQEQLLKLALEYKKGRE</sequence>
<dbReference type="InterPro" id="IPR006675">
    <property type="entry name" value="HDIG_dom"/>
</dbReference>
<dbReference type="GO" id="GO:0000166">
    <property type="term" value="F:nucleotide binding"/>
    <property type="evidence" value="ECO:0007669"/>
    <property type="project" value="UniProtKB-KW"/>
</dbReference>
<evidence type="ECO:0000259" key="12">
    <source>
        <dbReference type="Pfam" id="PF13735"/>
    </source>
</evidence>
<evidence type="ECO:0000256" key="2">
    <source>
        <dbReference type="ARBA" id="ARBA00022679"/>
    </source>
</evidence>
<dbReference type="EMBL" id="UGGU01000003">
    <property type="protein sequence ID" value="STO31901.1"/>
    <property type="molecule type" value="Genomic_DNA"/>
</dbReference>
<keyword evidence="14" id="KW-1185">Reference proteome</keyword>
<dbReference type="InterPro" id="IPR032828">
    <property type="entry name" value="PolyA_RNA-bd"/>
</dbReference>
<dbReference type="OrthoDB" id="9805698at2"/>
<dbReference type="EC" id="2.7.7.72" evidence="13"/>
<dbReference type="Gene3D" id="1.10.246.80">
    <property type="match status" value="1"/>
</dbReference>
<dbReference type="Pfam" id="PF01743">
    <property type="entry name" value="PolyA_pol"/>
    <property type="match status" value="1"/>
</dbReference>
<evidence type="ECO:0000256" key="3">
    <source>
        <dbReference type="ARBA" id="ARBA00022694"/>
    </source>
</evidence>
<protein>
    <submittedName>
        <fullName evidence="13">CCA-adding enzyme</fullName>
        <ecNumber evidence="13">2.7.7.72</ecNumber>
    </submittedName>
</protein>
<dbReference type="Pfam" id="PF13735">
    <property type="entry name" value="tRNA_NucTran2_2"/>
    <property type="match status" value="1"/>
</dbReference>
<feature type="domain" description="Poly A polymerase head" evidence="10">
    <location>
        <begin position="21"/>
        <end position="142"/>
    </location>
</feature>
<evidence type="ECO:0000259" key="11">
    <source>
        <dbReference type="Pfam" id="PF12627"/>
    </source>
</evidence>
<evidence type="ECO:0000256" key="6">
    <source>
        <dbReference type="ARBA" id="ARBA00022741"/>
    </source>
</evidence>
<feature type="domain" description="tRNA nucleotidyltransferase/poly(A) polymerase RNA and SrmB- binding" evidence="11">
    <location>
        <begin position="178"/>
        <end position="229"/>
    </location>
</feature>
<dbReference type="CDD" id="cd00077">
    <property type="entry name" value="HDc"/>
    <property type="match status" value="1"/>
</dbReference>
<keyword evidence="4 13" id="KW-0548">Nucleotidyltransferase</keyword>
<dbReference type="Gene3D" id="1.10.3090.10">
    <property type="entry name" value="cca-adding enzyme, domain 2"/>
    <property type="match status" value="1"/>
</dbReference>
<evidence type="ECO:0000256" key="5">
    <source>
        <dbReference type="ARBA" id="ARBA00022723"/>
    </source>
</evidence>
<dbReference type="Proteomes" id="UP000255328">
    <property type="component" value="Unassembled WGS sequence"/>
</dbReference>
<dbReference type="AlphaFoldDB" id="A0A377GZC8"/>
<dbReference type="RefSeq" id="WP_115270622.1">
    <property type="nucleotide sequence ID" value="NZ_CASFEE010000002.1"/>
</dbReference>
<evidence type="ECO:0000256" key="9">
    <source>
        <dbReference type="RuleBase" id="RU003953"/>
    </source>
</evidence>
<gene>
    <name evidence="13" type="primary">cca</name>
    <name evidence="13" type="ORF">NCTC10723_01364</name>
</gene>
<evidence type="ECO:0000313" key="13">
    <source>
        <dbReference type="EMBL" id="STO31901.1"/>
    </source>
</evidence>
<accession>A0A377GZC8</accession>
<dbReference type="PANTHER" id="PTHR46173">
    <property type="entry name" value="CCA TRNA NUCLEOTIDYLTRANSFERASE 1, MITOCHONDRIAL"/>
    <property type="match status" value="1"/>
</dbReference>
<keyword evidence="3" id="KW-0819">tRNA processing</keyword>
<evidence type="ECO:0000256" key="8">
    <source>
        <dbReference type="ARBA" id="ARBA00022884"/>
    </source>
</evidence>
<feature type="domain" description="CCA-adding enzyme C-terminal" evidence="12">
    <location>
        <begin position="296"/>
        <end position="435"/>
    </location>
</feature>
<keyword evidence="5" id="KW-0479">Metal-binding</keyword>
<dbReference type="Pfam" id="PF12627">
    <property type="entry name" value="PolyA_pol_RNAbd"/>
    <property type="match status" value="1"/>
</dbReference>
<dbReference type="InterPro" id="IPR050264">
    <property type="entry name" value="Bact_CCA-adding_enz_type3_sf"/>
</dbReference>
<dbReference type="InterPro" id="IPR032810">
    <property type="entry name" value="CCA-adding_enz_C"/>
</dbReference>
<dbReference type="SUPFAM" id="SSF81891">
    <property type="entry name" value="Poly A polymerase C-terminal region-like"/>
    <property type="match status" value="1"/>
</dbReference>
<dbReference type="GO" id="GO:0004810">
    <property type="term" value="F:CCA tRNA nucleotidyltransferase activity"/>
    <property type="evidence" value="ECO:0007669"/>
    <property type="project" value="UniProtKB-EC"/>
</dbReference>
<evidence type="ECO:0000256" key="4">
    <source>
        <dbReference type="ARBA" id="ARBA00022695"/>
    </source>
</evidence>
<comment type="similarity">
    <text evidence="9">Belongs to the tRNA nucleotidyltransferase/poly(A) polymerase family.</text>
</comment>
<keyword evidence="6" id="KW-0547">Nucleotide-binding</keyword>
<organism evidence="13 14">
    <name type="scientific">Fusobacterium necrogenes</name>
    <dbReference type="NCBI Taxonomy" id="858"/>
    <lineage>
        <taxon>Bacteria</taxon>
        <taxon>Fusobacteriati</taxon>
        <taxon>Fusobacteriota</taxon>
        <taxon>Fusobacteriia</taxon>
        <taxon>Fusobacteriales</taxon>
        <taxon>Fusobacteriaceae</taxon>
        <taxon>Fusobacterium</taxon>
    </lineage>
</organism>
<dbReference type="PANTHER" id="PTHR46173:SF1">
    <property type="entry name" value="CCA TRNA NUCLEOTIDYLTRANSFERASE 1, MITOCHONDRIAL"/>
    <property type="match status" value="1"/>
</dbReference>
<dbReference type="InterPro" id="IPR043519">
    <property type="entry name" value="NT_sf"/>
</dbReference>
<evidence type="ECO:0000313" key="14">
    <source>
        <dbReference type="Proteomes" id="UP000255328"/>
    </source>
</evidence>
<dbReference type="InterPro" id="IPR002646">
    <property type="entry name" value="PolA_pol_head_dom"/>
</dbReference>
<name>A0A377GZC8_9FUSO</name>
<keyword evidence="8 9" id="KW-0694">RNA-binding</keyword>
<dbReference type="GO" id="GO:0000049">
    <property type="term" value="F:tRNA binding"/>
    <property type="evidence" value="ECO:0007669"/>
    <property type="project" value="TreeGrafter"/>
</dbReference>
<dbReference type="InterPro" id="IPR003607">
    <property type="entry name" value="HD/PDEase_dom"/>
</dbReference>
<dbReference type="SUPFAM" id="SSF81301">
    <property type="entry name" value="Nucleotidyltransferase"/>
    <property type="match status" value="1"/>
</dbReference>
<dbReference type="GO" id="GO:0008033">
    <property type="term" value="P:tRNA processing"/>
    <property type="evidence" value="ECO:0007669"/>
    <property type="project" value="UniProtKB-KW"/>
</dbReference>
<comment type="cofactor">
    <cofactor evidence="1">
        <name>Mg(2+)</name>
        <dbReference type="ChEBI" id="CHEBI:18420"/>
    </cofactor>
</comment>
<dbReference type="NCBIfam" id="TIGR00277">
    <property type="entry name" value="HDIG"/>
    <property type="match status" value="1"/>
</dbReference>
<reference evidence="13 14" key="1">
    <citation type="submission" date="2018-06" db="EMBL/GenBank/DDBJ databases">
        <authorList>
            <consortium name="Pathogen Informatics"/>
            <person name="Doyle S."/>
        </authorList>
    </citation>
    <scope>NUCLEOTIDE SEQUENCE [LARGE SCALE GENOMIC DNA]</scope>
    <source>
        <strain evidence="13 14">NCTC10723</strain>
    </source>
</reference>
<dbReference type="Gene3D" id="3.30.460.10">
    <property type="entry name" value="Beta Polymerase, domain 2"/>
    <property type="match status" value="1"/>
</dbReference>